<keyword evidence="3" id="KW-0378">Hydrolase</keyword>
<dbReference type="InterPro" id="IPR027417">
    <property type="entry name" value="P-loop_NTPase"/>
</dbReference>
<evidence type="ECO:0000259" key="2">
    <source>
        <dbReference type="SMART" id="SM00382"/>
    </source>
</evidence>
<protein>
    <submittedName>
        <fullName evidence="3">P-loop containing nucleoside triphosphate hydrolase protein</fullName>
    </submittedName>
</protein>
<accession>A0A9P4NYB9</accession>
<dbReference type="InterPro" id="IPR003959">
    <property type="entry name" value="ATPase_AAA_core"/>
</dbReference>
<dbReference type="Proteomes" id="UP000800235">
    <property type="component" value="Unassembled WGS sequence"/>
</dbReference>
<evidence type="ECO:0000313" key="4">
    <source>
        <dbReference type="Proteomes" id="UP000800235"/>
    </source>
</evidence>
<sequence>MDERLKAEILADAKQYLNPGTFEQRLSAGLTYRRGYLFYGPPGTGKTSFCKALAHELQLDLYLLHMPYLHSDKQLATLFRDLPSRCILLFDDIDTSVFNYKDRAVSISALLNAIDGANSKEGRILIMTTNYVEKLDKRLIRTGRIDKIW</sequence>
<dbReference type="Gene3D" id="3.40.50.300">
    <property type="entry name" value="P-loop containing nucleotide triphosphate hydrolases"/>
    <property type="match status" value="1"/>
</dbReference>
<dbReference type="SMART" id="SM00382">
    <property type="entry name" value="AAA"/>
    <property type="match status" value="1"/>
</dbReference>
<dbReference type="OrthoDB" id="10251412at2759"/>
<name>A0A9P4NYB9_9PEZI</name>
<dbReference type="AlphaFoldDB" id="A0A9P4NYB9"/>
<proteinExistence type="inferred from homology"/>
<dbReference type="GO" id="GO:0016887">
    <property type="term" value="F:ATP hydrolysis activity"/>
    <property type="evidence" value="ECO:0007669"/>
    <property type="project" value="InterPro"/>
</dbReference>
<dbReference type="SUPFAM" id="SSF52540">
    <property type="entry name" value="P-loop containing nucleoside triphosphate hydrolases"/>
    <property type="match status" value="1"/>
</dbReference>
<organism evidence="3 4">
    <name type="scientific">Tothia fuscella</name>
    <dbReference type="NCBI Taxonomy" id="1048955"/>
    <lineage>
        <taxon>Eukaryota</taxon>
        <taxon>Fungi</taxon>
        <taxon>Dikarya</taxon>
        <taxon>Ascomycota</taxon>
        <taxon>Pezizomycotina</taxon>
        <taxon>Dothideomycetes</taxon>
        <taxon>Pleosporomycetidae</taxon>
        <taxon>Venturiales</taxon>
        <taxon>Cylindrosympodiaceae</taxon>
        <taxon>Tothia</taxon>
    </lineage>
</organism>
<dbReference type="InterPro" id="IPR003593">
    <property type="entry name" value="AAA+_ATPase"/>
</dbReference>
<gene>
    <name evidence="3" type="ORF">EJ08DRAFT_658118</name>
</gene>
<dbReference type="Pfam" id="PF00004">
    <property type="entry name" value="AAA"/>
    <property type="match status" value="1"/>
</dbReference>
<dbReference type="PANTHER" id="PTHR23070">
    <property type="entry name" value="BCS1 AAA-TYPE ATPASE"/>
    <property type="match status" value="1"/>
</dbReference>
<dbReference type="InterPro" id="IPR050747">
    <property type="entry name" value="Mitochondrial_chaperone_BCS1"/>
</dbReference>
<reference evidence="3" key="1">
    <citation type="journal article" date="2020" name="Stud. Mycol.">
        <title>101 Dothideomycetes genomes: a test case for predicting lifestyles and emergence of pathogens.</title>
        <authorList>
            <person name="Haridas S."/>
            <person name="Albert R."/>
            <person name="Binder M."/>
            <person name="Bloem J."/>
            <person name="Labutti K."/>
            <person name="Salamov A."/>
            <person name="Andreopoulos B."/>
            <person name="Baker S."/>
            <person name="Barry K."/>
            <person name="Bills G."/>
            <person name="Bluhm B."/>
            <person name="Cannon C."/>
            <person name="Castanera R."/>
            <person name="Culley D."/>
            <person name="Daum C."/>
            <person name="Ezra D."/>
            <person name="Gonzalez J."/>
            <person name="Henrissat B."/>
            <person name="Kuo A."/>
            <person name="Liang C."/>
            <person name="Lipzen A."/>
            <person name="Lutzoni F."/>
            <person name="Magnuson J."/>
            <person name="Mondo S."/>
            <person name="Nolan M."/>
            <person name="Ohm R."/>
            <person name="Pangilinan J."/>
            <person name="Park H.-J."/>
            <person name="Ramirez L."/>
            <person name="Alfaro M."/>
            <person name="Sun H."/>
            <person name="Tritt A."/>
            <person name="Yoshinaga Y."/>
            <person name="Zwiers L.-H."/>
            <person name="Turgeon B."/>
            <person name="Goodwin S."/>
            <person name="Spatafora J."/>
            <person name="Crous P."/>
            <person name="Grigoriev I."/>
        </authorList>
    </citation>
    <scope>NUCLEOTIDE SEQUENCE</scope>
    <source>
        <strain evidence="3">CBS 130266</strain>
    </source>
</reference>
<comment type="caution">
    <text evidence="3">The sequence shown here is derived from an EMBL/GenBank/DDBJ whole genome shotgun (WGS) entry which is preliminary data.</text>
</comment>
<dbReference type="EMBL" id="MU007020">
    <property type="protein sequence ID" value="KAF2433603.1"/>
    <property type="molecule type" value="Genomic_DNA"/>
</dbReference>
<evidence type="ECO:0000256" key="1">
    <source>
        <dbReference type="ARBA" id="ARBA00007448"/>
    </source>
</evidence>
<evidence type="ECO:0000313" key="3">
    <source>
        <dbReference type="EMBL" id="KAF2433603.1"/>
    </source>
</evidence>
<dbReference type="GO" id="GO:0005524">
    <property type="term" value="F:ATP binding"/>
    <property type="evidence" value="ECO:0007669"/>
    <property type="project" value="InterPro"/>
</dbReference>
<keyword evidence="4" id="KW-1185">Reference proteome</keyword>
<comment type="similarity">
    <text evidence="1">Belongs to the AAA ATPase family. BCS1 subfamily.</text>
</comment>
<feature type="domain" description="AAA+ ATPase" evidence="2">
    <location>
        <begin position="32"/>
        <end position="146"/>
    </location>
</feature>